<dbReference type="InterPro" id="IPR005503">
    <property type="entry name" value="FliL"/>
</dbReference>
<organism evidence="11 12">
    <name type="scientific">Rhodoferax lithotrophicus</name>
    <dbReference type="NCBI Taxonomy" id="2798804"/>
    <lineage>
        <taxon>Bacteria</taxon>
        <taxon>Pseudomonadati</taxon>
        <taxon>Pseudomonadota</taxon>
        <taxon>Betaproteobacteria</taxon>
        <taxon>Burkholderiales</taxon>
        <taxon>Comamonadaceae</taxon>
        <taxon>Rhodoferax</taxon>
    </lineage>
</organism>
<gene>
    <name evidence="11" type="ORF">MIZ03_3778</name>
</gene>
<evidence type="ECO:0000256" key="8">
    <source>
        <dbReference type="ARBA" id="ARBA00022989"/>
    </source>
</evidence>
<keyword evidence="4" id="KW-1003">Cell membrane</keyword>
<dbReference type="EMBL" id="AP024238">
    <property type="protein sequence ID" value="BCO28868.1"/>
    <property type="molecule type" value="Genomic_DNA"/>
</dbReference>
<proteinExistence type="inferred from homology"/>
<keyword evidence="8 10" id="KW-1133">Transmembrane helix</keyword>
<name>A0ABM7MRG8_9BURK</name>
<evidence type="ECO:0000256" key="7">
    <source>
        <dbReference type="ARBA" id="ARBA00022779"/>
    </source>
</evidence>
<evidence type="ECO:0000313" key="11">
    <source>
        <dbReference type="EMBL" id="BCO28868.1"/>
    </source>
</evidence>
<keyword evidence="9 10" id="KW-0472">Membrane</keyword>
<dbReference type="RefSeq" id="WP_223904775.1">
    <property type="nucleotide sequence ID" value="NZ_AP024238.1"/>
</dbReference>
<keyword evidence="10" id="KW-0997">Cell inner membrane</keyword>
<dbReference type="Pfam" id="PF03748">
    <property type="entry name" value="FliL"/>
    <property type="match status" value="1"/>
</dbReference>
<evidence type="ECO:0000256" key="2">
    <source>
        <dbReference type="ARBA" id="ARBA00004162"/>
    </source>
</evidence>
<keyword evidence="7 10" id="KW-0283">Flagellar rotation</keyword>
<evidence type="ECO:0000256" key="6">
    <source>
        <dbReference type="ARBA" id="ARBA00022692"/>
    </source>
</evidence>
<keyword evidence="6 10" id="KW-0812">Transmembrane</keyword>
<accession>A0ABM7MRG8</accession>
<comment type="function">
    <text evidence="1 10">Controls the rotational direction of flagella during chemotaxis.</text>
</comment>
<evidence type="ECO:0000256" key="4">
    <source>
        <dbReference type="ARBA" id="ARBA00022475"/>
    </source>
</evidence>
<reference evidence="11 12" key="1">
    <citation type="journal article" date="2021" name="Microbiol. Spectr.">
        <title>A Single Bacterium Capable of Oxidation and Reduction of Iron at Circumneutral pH.</title>
        <authorList>
            <person name="Kato S."/>
            <person name="Ohkuma M."/>
        </authorList>
    </citation>
    <scope>NUCLEOTIDE SEQUENCE [LARGE SCALE GENOMIC DNA]</scope>
    <source>
        <strain evidence="11 12">MIZ03</strain>
    </source>
</reference>
<sequence>MATKHEEGDAAKAAPKSKKKLFIIIGAVLLLVLGGGGAFLYMKQKAAAAAALAEEDGGDGGAHAPAAAAHNASKTPPVYLPMDNMVVNLADAGGERVAQVGITLEVVDAHASDSVKAYMPTIRSGILMLLSQKTAEELLSAEGKQKLIEEILRETSVPFGGGEEDTGTAKKKKKAAVQYPVVGVLFSSLIVQ</sequence>
<comment type="similarity">
    <text evidence="3 10">Belongs to the FliL family.</text>
</comment>
<keyword evidence="5 10" id="KW-0145">Chemotaxis</keyword>
<feature type="transmembrane region" description="Helical" evidence="10">
    <location>
        <begin position="21"/>
        <end position="42"/>
    </location>
</feature>
<keyword evidence="12" id="KW-1185">Reference proteome</keyword>
<protein>
    <recommendedName>
        <fullName evidence="10">Flagellar protein FliL</fullName>
    </recommendedName>
</protein>
<dbReference type="Proteomes" id="UP000824366">
    <property type="component" value="Chromosome"/>
</dbReference>
<dbReference type="PANTHER" id="PTHR35091:SF2">
    <property type="entry name" value="FLAGELLAR PROTEIN FLIL"/>
    <property type="match status" value="1"/>
</dbReference>
<evidence type="ECO:0000256" key="5">
    <source>
        <dbReference type="ARBA" id="ARBA00022500"/>
    </source>
</evidence>
<evidence type="ECO:0000256" key="9">
    <source>
        <dbReference type="ARBA" id="ARBA00023136"/>
    </source>
</evidence>
<evidence type="ECO:0000256" key="10">
    <source>
        <dbReference type="RuleBase" id="RU364125"/>
    </source>
</evidence>
<evidence type="ECO:0000256" key="3">
    <source>
        <dbReference type="ARBA" id="ARBA00008281"/>
    </source>
</evidence>
<evidence type="ECO:0000256" key="1">
    <source>
        <dbReference type="ARBA" id="ARBA00002254"/>
    </source>
</evidence>
<dbReference type="PANTHER" id="PTHR35091">
    <property type="entry name" value="FLAGELLAR PROTEIN FLIL"/>
    <property type="match status" value="1"/>
</dbReference>
<comment type="subcellular location">
    <subcellularLocation>
        <location evidence="10">Cell inner membrane</location>
    </subcellularLocation>
    <subcellularLocation>
        <location evidence="2">Cell membrane</location>
        <topology evidence="2">Single-pass membrane protein</topology>
    </subcellularLocation>
</comment>
<evidence type="ECO:0000313" key="12">
    <source>
        <dbReference type="Proteomes" id="UP000824366"/>
    </source>
</evidence>